<evidence type="ECO:0000313" key="2">
    <source>
        <dbReference type="WBParaSite" id="EN70_11463"/>
    </source>
</evidence>
<accession>A0A1I7V9W8</accession>
<reference evidence="2" key="2">
    <citation type="submission" date="2016-11" db="UniProtKB">
        <authorList>
            <consortium name="WormBaseParasite"/>
        </authorList>
    </citation>
    <scope>IDENTIFICATION</scope>
</reference>
<evidence type="ECO:0000313" key="1">
    <source>
        <dbReference type="Proteomes" id="UP000095285"/>
    </source>
</evidence>
<proteinExistence type="predicted"/>
<dbReference type="Proteomes" id="UP000095285">
    <property type="component" value="Unassembled WGS sequence"/>
</dbReference>
<keyword evidence="1" id="KW-1185">Reference proteome</keyword>
<organism evidence="1 2">
    <name type="scientific">Loa loa</name>
    <name type="common">Eye worm</name>
    <name type="synonym">Filaria loa</name>
    <dbReference type="NCBI Taxonomy" id="7209"/>
    <lineage>
        <taxon>Eukaryota</taxon>
        <taxon>Metazoa</taxon>
        <taxon>Ecdysozoa</taxon>
        <taxon>Nematoda</taxon>
        <taxon>Chromadorea</taxon>
        <taxon>Rhabditida</taxon>
        <taxon>Spirurina</taxon>
        <taxon>Spiruromorpha</taxon>
        <taxon>Filarioidea</taxon>
        <taxon>Onchocercidae</taxon>
        <taxon>Loa</taxon>
    </lineage>
</organism>
<name>A0A1I7V9W8_LOALO</name>
<protein>
    <submittedName>
        <fullName evidence="2">COesterase domain-containing protein</fullName>
    </submittedName>
</protein>
<reference evidence="1" key="1">
    <citation type="submission" date="2012-04" db="EMBL/GenBank/DDBJ databases">
        <title>The Genome Sequence of Loa loa.</title>
        <authorList>
            <consortium name="The Broad Institute Genome Sequencing Platform"/>
            <consortium name="Broad Institute Genome Sequencing Center for Infectious Disease"/>
            <person name="Nutman T.B."/>
            <person name="Fink D.L."/>
            <person name="Russ C."/>
            <person name="Young S."/>
            <person name="Zeng Q."/>
            <person name="Gargeya S."/>
            <person name="Alvarado L."/>
            <person name="Berlin A."/>
            <person name="Chapman S.B."/>
            <person name="Chen Z."/>
            <person name="Freedman E."/>
            <person name="Gellesch M."/>
            <person name="Goldberg J."/>
            <person name="Griggs A."/>
            <person name="Gujja S."/>
            <person name="Heilman E.R."/>
            <person name="Heiman D."/>
            <person name="Howarth C."/>
            <person name="Mehta T."/>
            <person name="Neiman D."/>
            <person name="Pearson M."/>
            <person name="Roberts A."/>
            <person name="Saif S."/>
            <person name="Shea T."/>
            <person name="Shenoy N."/>
            <person name="Sisk P."/>
            <person name="Stolte C."/>
            <person name="Sykes S."/>
            <person name="White J."/>
            <person name="Yandava C."/>
            <person name="Haas B."/>
            <person name="Henn M.R."/>
            <person name="Nusbaum C."/>
            <person name="Birren B."/>
        </authorList>
    </citation>
    <scope>NUCLEOTIDE SEQUENCE [LARGE SCALE GENOMIC DNA]</scope>
</reference>
<dbReference type="AlphaFoldDB" id="A0A1I7V9W8"/>
<sequence length="57" mass="6581">MAIAMHGEADKLWDNDQLIETMQLESRPTNYGTIEDGRLFGLKENPMLFVRNTLELI</sequence>
<dbReference type="WBParaSite" id="EN70_11463">
    <property type="protein sequence ID" value="EN70_11463"/>
    <property type="gene ID" value="EN70_11463"/>
</dbReference>